<dbReference type="PROSITE" id="PS50102">
    <property type="entry name" value="RRM"/>
    <property type="match status" value="1"/>
</dbReference>
<evidence type="ECO:0000313" key="16">
    <source>
        <dbReference type="Proteomes" id="UP000504610"/>
    </source>
</evidence>
<keyword evidence="9 13" id="KW-0694">RNA-binding</keyword>
<evidence type="ECO:0000256" key="2">
    <source>
        <dbReference type="ARBA" id="ARBA00004496"/>
    </source>
</evidence>
<dbReference type="GO" id="GO:0035198">
    <property type="term" value="F:miRNA binding"/>
    <property type="evidence" value="ECO:0007669"/>
    <property type="project" value="UniProtKB-ARBA"/>
</dbReference>
<dbReference type="GO" id="GO:0050688">
    <property type="term" value="P:regulation of defense response to virus"/>
    <property type="evidence" value="ECO:0007669"/>
    <property type="project" value="UniProtKB-ARBA"/>
</dbReference>
<evidence type="ECO:0000256" key="10">
    <source>
        <dbReference type="ARBA" id="ARBA00023187"/>
    </source>
</evidence>
<evidence type="ECO:0000256" key="8">
    <source>
        <dbReference type="ARBA" id="ARBA00022765"/>
    </source>
</evidence>
<name>A0A9W3C2D2_RAPSA</name>
<feature type="compositionally biased region" description="Gly residues" evidence="14">
    <location>
        <begin position="156"/>
        <end position="169"/>
    </location>
</feature>
<evidence type="ECO:0000256" key="12">
    <source>
        <dbReference type="ARBA" id="ARBA00049664"/>
    </source>
</evidence>
<dbReference type="GO" id="GO:0009409">
    <property type="term" value="P:response to cold"/>
    <property type="evidence" value="ECO:0007669"/>
    <property type="project" value="UniProtKB-ARBA"/>
</dbReference>
<dbReference type="CDD" id="cd21608">
    <property type="entry name" value="RRM2_NsCP33_like"/>
    <property type="match status" value="1"/>
</dbReference>
<dbReference type="GeneID" id="108805967"/>
<dbReference type="GO" id="GO:0005634">
    <property type="term" value="C:nucleus"/>
    <property type="evidence" value="ECO:0007669"/>
    <property type="project" value="UniProtKB-SubCell"/>
</dbReference>
<dbReference type="AlphaFoldDB" id="A0A9W3C2D2"/>
<dbReference type="Gene3D" id="3.30.70.330">
    <property type="match status" value="1"/>
</dbReference>
<accession>A0A9W3C2D2</accession>
<evidence type="ECO:0000256" key="13">
    <source>
        <dbReference type="PROSITE-ProRule" id="PRU00176"/>
    </source>
</evidence>
<dbReference type="OrthoDB" id="439808at2759"/>
<evidence type="ECO:0000256" key="11">
    <source>
        <dbReference type="ARBA" id="ARBA00023242"/>
    </source>
</evidence>
<dbReference type="KEGG" id="rsz:108805967"/>
<dbReference type="GO" id="GO:0000380">
    <property type="term" value="P:alternative mRNA splicing, via spliceosome"/>
    <property type="evidence" value="ECO:0007669"/>
    <property type="project" value="UniProtKB-ARBA"/>
</dbReference>
<evidence type="ECO:0000259" key="15">
    <source>
        <dbReference type="PROSITE" id="PS50102"/>
    </source>
</evidence>
<feature type="domain" description="RRM" evidence="15">
    <location>
        <begin position="8"/>
        <end position="86"/>
    </location>
</feature>
<evidence type="ECO:0000256" key="9">
    <source>
        <dbReference type="ARBA" id="ARBA00022884"/>
    </source>
</evidence>
<keyword evidence="16" id="KW-1185">Reference proteome</keyword>
<evidence type="ECO:0000256" key="5">
    <source>
        <dbReference type="ARBA" id="ARBA00022525"/>
    </source>
</evidence>
<protein>
    <submittedName>
        <fullName evidence="17">Glycine-rich RNA-binding protein GRP1A</fullName>
    </submittedName>
</protein>
<evidence type="ECO:0000256" key="7">
    <source>
        <dbReference type="ARBA" id="ARBA00022664"/>
    </source>
</evidence>
<keyword evidence="10" id="KW-0508">mRNA splicing</keyword>
<sequence>MASADVEYRCFVGGLAWATDDRALETAFSQYGDVLDSKIINDRETGRSRGFGFVTFKDEKSMRDAIEAMNGQDLDGRSITVNEAQSRGSGGGGGGRGGGGGGYRSGGGGGGYGGGGGGYGGGRREGGYSGGGGGGYSSRGGGGGGYGGGGRRDGGEGGGYGGGSGGGGW</sequence>
<dbReference type="RefSeq" id="XP_056845791.1">
    <property type="nucleotide sequence ID" value="XM_056989811.1"/>
</dbReference>
<dbReference type="GO" id="GO:0003727">
    <property type="term" value="F:single-stranded RNA binding"/>
    <property type="evidence" value="ECO:0007669"/>
    <property type="project" value="UniProtKB-ARBA"/>
</dbReference>
<dbReference type="PANTHER" id="PTHR48027">
    <property type="entry name" value="HETEROGENEOUS NUCLEAR RIBONUCLEOPROTEIN 87F-RELATED"/>
    <property type="match status" value="1"/>
</dbReference>
<dbReference type="InterPro" id="IPR048289">
    <property type="entry name" value="RRM2_NsCP33-like"/>
</dbReference>
<evidence type="ECO:0000256" key="1">
    <source>
        <dbReference type="ARBA" id="ARBA00004123"/>
    </source>
</evidence>
<evidence type="ECO:0000256" key="14">
    <source>
        <dbReference type="SAM" id="MobiDB-lite"/>
    </source>
</evidence>
<dbReference type="GO" id="GO:0005737">
    <property type="term" value="C:cytoplasm"/>
    <property type="evidence" value="ECO:0007669"/>
    <property type="project" value="UniProtKB-SubCell"/>
</dbReference>
<evidence type="ECO:0000256" key="3">
    <source>
        <dbReference type="ARBA" id="ARBA00004613"/>
    </source>
</evidence>
<dbReference type="GO" id="GO:0003729">
    <property type="term" value="F:mRNA binding"/>
    <property type="evidence" value="ECO:0007669"/>
    <property type="project" value="UniProtKB-ARBA"/>
</dbReference>
<dbReference type="Proteomes" id="UP000504610">
    <property type="component" value="Chromosome 6"/>
</dbReference>
<evidence type="ECO:0000313" key="17">
    <source>
        <dbReference type="RefSeq" id="XP_056845791.1"/>
    </source>
</evidence>
<keyword evidence="11" id="KW-0539">Nucleus</keyword>
<dbReference type="GO" id="GO:0006858">
    <property type="term" value="P:extracellular transport"/>
    <property type="evidence" value="ECO:0007669"/>
    <property type="project" value="UniProtKB-ARBA"/>
</dbReference>
<dbReference type="InterPro" id="IPR000504">
    <property type="entry name" value="RRM_dom"/>
</dbReference>
<dbReference type="InterPro" id="IPR012677">
    <property type="entry name" value="Nucleotide-bd_a/b_plait_sf"/>
</dbReference>
<organism evidence="16 17">
    <name type="scientific">Raphanus sativus</name>
    <name type="common">Radish</name>
    <name type="synonym">Raphanus raphanistrum var. sativus</name>
    <dbReference type="NCBI Taxonomy" id="3726"/>
    <lineage>
        <taxon>Eukaryota</taxon>
        <taxon>Viridiplantae</taxon>
        <taxon>Streptophyta</taxon>
        <taxon>Embryophyta</taxon>
        <taxon>Tracheophyta</taxon>
        <taxon>Spermatophyta</taxon>
        <taxon>Magnoliopsida</taxon>
        <taxon>eudicotyledons</taxon>
        <taxon>Gunneridae</taxon>
        <taxon>Pentapetalae</taxon>
        <taxon>rosids</taxon>
        <taxon>malvids</taxon>
        <taxon>Brassicales</taxon>
        <taxon>Brassicaceae</taxon>
        <taxon>Brassiceae</taxon>
        <taxon>Raphanus</taxon>
    </lineage>
</organism>
<keyword evidence="5" id="KW-0964">Secreted</keyword>
<dbReference type="InterPro" id="IPR035979">
    <property type="entry name" value="RBD_domain_sf"/>
</dbReference>
<keyword evidence="7" id="KW-0507">mRNA processing</keyword>
<gene>
    <name evidence="17" type="primary">LOC108805967</name>
</gene>
<dbReference type="GO" id="GO:1990428">
    <property type="term" value="P:miRNA transport"/>
    <property type="evidence" value="ECO:0007669"/>
    <property type="project" value="UniProtKB-ARBA"/>
</dbReference>
<feature type="compositionally biased region" description="Gly residues" evidence="14">
    <location>
        <begin position="128"/>
        <end position="149"/>
    </location>
</feature>
<keyword evidence="8" id="KW-0013">ADP-ribosylation</keyword>
<dbReference type="SMART" id="SM00360">
    <property type="entry name" value="RRM"/>
    <property type="match status" value="1"/>
</dbReference>
<reference evidence="16" key="1">
    <citation type="journal article" date="2019" name="Database">
        <title>The radish genome database (RadishGD): an integrated information resource for radish genomics.</title>
        <authorList>
            <person name="Yu H.J."/>
            <person name="Baek S."/>
            <person name="Lee Y.J."/>
            <person name="Cho A."/>
            <person name="Mun J.H."/>
        </authorList>
    </citation>
    <scope>NUCLEOTIDE SEQUENCE [LARGE SCALE GENOMIC DNA]</scope>
    <source>
        <strain evidence="16">cv. WK10039</strain>
    </source>
</reference>
<reference evidence="17" key="2">
    <citation type="submission" date="2025-08" db="UniProtKB">
        <authorList>
            <consortium name="RefSeq"/>
        </authorList>
    </citation>
    <scope>IDENTIFICATION</scope>
    <source>
        <tissue evidence="17">Leaf</tissue>
    </source>
</reference>
<dbReference type="GO" id="GO:0005615">
    <property type="term" value="C:extracellular space"/>
    <property type="evidence" value="ECO:0007669"/>
    <property type="project" value="UniProtKB-ARBA"/>
</dbReference>
<dbReference type="GO" id="GO:0045087">
    <property type="term" value="P:innate immune response"/>
    <property type="evidence" value="ECO:0007669"/>
    <property type="project" value="UniProtKB-ARBA"/>
</dbReference>
<evidence type="ECO:0000256" key="4">
    <source>
        <dbReference type="ARBA" id="ARBA00022490"/>
    </source>
</evidence>
<proteinExistence type="inferred from homology"/>
<dbReference type="SUPFAM" id="SSF54928">
    <property type="entry name" value="RNA-binding domain, RBD"/>
    <property type="match status" value="1"/>
</dbReference>
<keyword evidence="4" id="KW-0963">Cytoplasm</keyword>
<dbReference type="GO" id="GO:0010043">
    <property type="term" value="P:response to zinc ion"/>
    <property type="evidence" value="ECO:0007669"/>
    <property type="project" value="UniProtKB-ARBA"/>
</dbReference>
<dbReference type="FunFam" id="3.30.70.330:FF:001313">
    <property type="entry name" value="Glycine-rich RNA-binding protein 7"/>
    <property type="match status" value="1"/>
</dbReference>
<dbReference type="InterPro" id="IPR052462">
    <property type="entry name" value="SLIRP/GR-RBP-like"/>
</dbReference>
<dbReference type="GO" id="GO:0035197">
    <property type="term" value="F:siRNA binding"/>
    <property type="evidence" value="ECO:0007669"/>
    <property type="project" value="UniProtKB-ARBA"/>
</dbReference>
<comment type="similarity">
    <text evidence="12">Belongs to the GR-RBP family.</text>
</comment>
<feature type="region of interest" description="Disordered" evidence="14">
    <location>
        <begin position="128"/>
        <end position="169"/>
    </location>
</feature>
<comment type="subcellular location">
    <subcellularLocation>
        <location evidence="2">Cytoplasm</location>
    </subcellularLocation>
    <subcellularLocation>
        <location evidence="1">Nucleus</location>
    </subcellularLocation>
    <subcellularLocation>
        <location evidence="3">Secreted</location>
    </subcellularLocation>
</comment>
<keyword evidence="6" id="KW-0597">Phosphoprotein</keyword>
<dbReference type="Pfam" id="PF00076">
    <property type="entry name" value="RRM_1"/>
    <property type="match status" value="1"/>
</dbReference>
<evidence type="ECO:0000256" key="6">
    <source>
        <dbReference type="ARBA" id="ARBA00022553"/>
    </source>
</evidence>